<organism evidence="19 20">
    <name type="scientific">Nothophoma quercina</name>
    <dbReference type="NCBI Taxonomy" id="749835"/>
    <lineage>
        <taxon>Eukaryota</taxon>
        <taxon>Fungi</taxon>
        <taxon>Dikarya</taxon>
        <taxon>Ascomycota</taxon>
        <taxon>Pezizomycotina</taxon>
        <taxon>Dothideomycetes</taxon>
        <taxon>Pleosporomycetidae</taxon>
        <taxon>Pleosporales</taxon>
        <taxon>Pleosporineae</taxon>
        <taxon>Didymellaceae</taxon>
        <taxon>Nothophoma</taxon>
    </lineage>
</organism>
<dbReference type="PANTHER" id="PTHR37928:SF2">
    <property type="entry name" value="GPI ANCHORED CFEM DOMAIN PROTEIN (AFU_ORTHOLOGUE AFUA_6G10580)"/>
    <property type="match status" value="1"/>
</dbReference>
<dbReference type="InterPro" id="IPR051735">
    <property type="entry name" value="CFEM_domain"/>
</dbReference>
<evidence type="ECO:0000256" key="15">
    <source>
        <dbReference type="PROSITE-ProRule" id="PRU01356"/>
    </source>
</evidence>
<evidence type="ECO:0000256" key="9">
    <source>
        <dbReference type="ARBA" id="ARBA00022729"/>
    </source>
</evidence>
<keyword evidence="9 17" id="KW-0732">Signal</keyword>
<keyword evidence="6 15" id="KW-0349">Heme</keyword>
<evidence type="ECO:0000256" key="3">
    <source>
        <dbReference type="ARBA" id="ARBA00010031"/>
    </source>
</evidence>
<name>A0ABR3RCM5_9PLEO</name>
<evidence type="ECO:0000256" key="4">
    <source>
        <dbReference type="ARBA" id="ARBA00022475"/>
    </source>
</evidence>
<evidence type="ECO:0000256" key="13">
    <source>
        <dbReference type="ARBA" id="ARBA00023180"/>
    </source>
</evidence>
<evidence type="ECO:0000256" key="14">
    <source>
        <dbReference type="ARBA" id="ARBA00023288"/>
    </source>
</evidence>
<evidence type="ECO:0000256" key="16">
    <source>
        <dbReference type="SAM" id="MobiDB-lite"/>
    </source>
</evidence>
<gene>
    <name evidence="19" type="ORF">SLS59_004883</name>
</gene>
<keyword evidence="10 15" id="KW-0408">Iron</keyword>
<keyword evidence="20" id="KW-1185">Reference proteome</keyword>
<feature type="chain" id="PRO_5047522696" description="CFEM domain-containing protein" evidence="17">
    <location>
        <begin position="17"/>
        <end position="237"/>
    </location>
</feature>
<feature type="domain" description="CFEM" evidence="18">
    <location>
        <begin position="1"/>
        <end position="110"/>
    </location>
</feature>
<dbReference type="PROSITE" id="PS52012">
    <property type="entry name" value="CFEM"/>
    <property type="match status" value="1"/>
</dbReference>
<sequence length="237" mass="23601">MKTSLIISALTALVAAQGIADLPACSLSCLTTAISGLGCGITDFACSCQKASELTPVVTPCVQTACSDPADQSKTIEVLAGICAAAGFPIEVPSAPSSSITPEPLPTPTDVEIQPSATGEPEYSEYPTSTATITASEYNPAPSHPTSDVPNLPSSNSDYAPIPSSVIVSRPSPKPTSVPGVLPPYPTGSAFVPAPSGTGAPTTTTTSSRLPEFTGAAVAVKAPMVAAGVLGLAAFVL</sequence>
<evidence type="ECO:0000313" key="19">
    <source>
        <dbReference type="EMBL" id="KAL1602196.1"/>
    </source>
</evidence>
<feature type="binding site" description="axial binding residue" evidence="15">
    <location>
        <position position="43"/>
    </location>
    <ligand>
        <name>heme</name>
        <dbReference type="ChEBI" id="CHEBI:30413"/>
    </ligand>
    <ligandPart>
        <name>Fe</name>
        <dbReference type="ChEBI" id="CHEBI:18248"/>
    </ligandPart>
</feature>
<comment type="subcellular location">
    <subcellularLocation>
        <location evidence="1">Cell membrane</location>
        <topology evidence="1">Lipid-anchor</topology>
        <topology evidence="1">GPI-anchor</topology>
    </subcellularLocation>
    <subcellularLocation>
        <location evidence="2">Secreted</location>
    </subcellularLocation>
</comment>
<dbReference type="SMART" id="SM00747">
    <property type="entry name" value="CFEM"/>
    <property type="match status" value="1"/>
</dbReference>
<evidence type="ECO:0000256" key="8">
    <source>
        <dbReference type="ARBA" id="ARBA00022723"/>
    </source>
</evidence>
<feature type="compositionally biased region" description="Polar residues" evidence="16">
    <location>
        <begin position="144"/>
        <end position="158"/>
    </location>
</feature>
<keyword evidence="8 15" id="KW-0479">Metal-binding</keyword>
<evidence type="ECO:0000256" key="10">
    <source>
        <dbReference type="ARBA" id="ARBA00023004"/>
    </source>
</evidence>
<keyword evidence="14" id="KW-0449">Lipoprotein</keyword>
<keyword evidence="4" id="KW-1003">Cell membrane</keyword>
<accession>A0ABR3RCM5</accession>
<evidence type="ECO:0000256" key="2">
    <source>
        <dbReference type="ARBA" id="ARBA00004613"/>
    </source>
</evidence>
<dbReference type="InterPro" id="IPR008427">
    <property type="entry name" value="Extracellular_membr_CFEM_dom"/>
</dbReference>
<protein>
    <recommendedName>
        <fullName evidence="18">CFEM domain-containing protein</fullName>
    </recommendedName>
</protein>
<feature type="signal peptide" evidence="17">
    <location>
        <begin position="1"/>
        <end position="16"/>
    </location>
</feature>
<dbReference type="Pfam" id="PF05730">
    <property type="entry name" value="CFEM"/>
    <property type="match status" value="1"/>
</dbReference>
<reference evidence="19 20" key="1">
    <citation type="submission" date="2024-02" db="EMBL/GenBank/DDBJ databases">
        <title>De novo assembly and annotation of 12 fungi associated with fruit tree decline syndrome in Ontario, Canada.</title>
        <authorList>
            <person name="Sulman M."/>
            <person name="Ellouze W."/>
            <person name="Ilyukhin E."/>
        </authorList>
    </citation>
    <scope>NUCLEOTIDE SEQUENCE [LARGE SCALE GENOMIC DNA]</scope>
    <source>
        <strain evidence="19 20">M97-236</strain>
    </source>
</reference>
<keyword evidence="11" id="KW-0472">Membrane</keyword>
<feature type="disulfide bond" evidence="15">
    <location>
        <begin position="39"/>
        <end position="46"/>
    </location>
</feature>
<comment type="similarity">
    <text evidence="3">Belongs to the RBT5 family.</text>
</comment>
<feature type="region of interest" description="Disordered" evidence="16">
    <location>
        <begin position="95"/>
        <end position="158"/>
    </location>
</feature>
<evidence type="ECO:0000256" key="11">
    <source>
        <dbReference type="ARBA" id="ARBA00023136"/>
    </source>
</evidence>
<comment type="caution">
    <text evidence="19">The sequence shown here is derived from an EMBL/GenBank/DDBJ whole genome shotgun (WGS) entry which is preliminary data.</text>
</comment>
<evidence type="ECO:0000256" key="17">
    <source>
        <dbReference type="SAM" id="SignalP"/>
    </source>
</evidence>
<dbReference type="EMBL" id="JAKIXB020000014">
    <property type="protein sequence ID" value="KAL1602196.1"/>
    <property type="molecule type" value="Genomic_DNA"/>
</dbReference>
<evidence type="ECO:0000313" key="20">
    <source>
        <dbReference type="Proteomes" id="UP001521222"/>
    </source>
</evidence>
<evidence type="ECO:0000256" key="1">
    <source>
        <dbReference type="ARBA" id="ARBA00004609"/>
    </source>
</evidence>
<evidence type="ECO:0000256" key="7">
    <source>
        <dbReference type="ARBA" id="ARBA00022622"/>
    </source>
</evidence>
<feature type="compositionally biased region" description="Polar residues" evidence="16">
    <location>
        <begin position="126"/>
        <end position="137"/>
    </location>
</feature>
<keyword evidence="5" id="KW-0964">Secreted</keyword>
<dbReference type="Proteomes" id="UP001521222">
    <property type="component" value="Unassembled WGS sequence"/>
</dbReference>
<comment type="caution">
    <text evidence="15">Lacks conserved residue(s) required for the propagation of feature annotation.</text>
</comment>
<proteinExistence type="inferred from homology"/>
<keyword evidence="13" id="KW-0325">Glycoprotein</keyword>
<evidence type="ECO:0000256" key="6">
    <source>
        <dbReference type="ARBA" id="ARBA00022617"/>
    </source>
</evidence>
<keyword evidence="7" id="KW-0336">GPI-anchor</keyword>
<dbReference type="PANTHER" id="PTHR37928">
    <property type="entry name" value="CFEM DOMAIN PROTEIN (AFU_ORTHOLOGUE AFUA_6G14090)"/>
    <property type="match status" value="1"/>
</dbReference>
<evidence type="ECO:0000256" key="12">
    <source>
        <dbReference type="ARBA" id="ARBA00023157"/>
    </source>
</evidence>
<keyword evidence="12 15" id="KW-1015">Disulfide bond</keyword>
<evidence type="ECO:0000259" key="18">
    <source>
        <dbReference type="PROSITE" id="PS52012"/>
    </source>
</evidence>
<evidence type="ECO:0000256" key="5">
    <source>
        <dbReference type="ARBA" id="ARBA00022525"/>
    </source>
</evidence>